<evidence type="ECO:0000256" key="3">
    <source>
        <dbReference type="ARBA" id="ARBA00022980"/>
    </source>
</evidence>
<sequence>MLCMRCLRAAASRRQLPTVRRFSAFHALRSSDPTPSSPVGELGEAPGPQQAQQPGVRRSICPEGTILTGLNFMKGGLDPVAMKDEDYPEWLWSCLDVKEKKSSGVADDAAADEFSKSKKQRRLAGKQQKAREVKLMASGDQDALAPKVPLQHQSINLPGEEGGSLEDNIAAADKRDELKRAMRKERKAKIKESNYLKSM</sequence>
<dbReference type="Proteomes" id="UP000557566">
    <property type="component" value="Unassembled WGS sequence"/>
</dbReference>
<keyword evidence="10" id="KW-1185">Reference proteome</keyword>
<evidence type="ECO:0000256" key="5">
    <source>
        <dbReference type="ARBA" id="ARBA00023274"/>
    </source>
</evidence>
<comment type="subcellular location">
    <subcellularLocation>
        <location evidence="1">Mitochondrion</location>
    </subcellularLocation>
</comment>
<dbReference type="PANTHER" id="PTHR28595:SF1">
    <property type="entry name" value="LARGE RIBOSOMAL SUBUNIT PROTEIN ML54"/>
    <property type="match status" value="1"/>
</dbReference>
<dbReference type="PANTHER" id="PTHR28595">
    <property type="entry name" value="39S RIBOSOMAL PROTEIN L54, MITOCHONDRIAL"/>
    <property type="match status" value="1"/>
</dbReference>
<comment type="caution">
    <text evidence="9">The sequence shown here is derived from an EMBL/GenBank/DDBJ whole genome shotgun (WGS) entry which is preliminary data.</text>
</comment>
<feature type="compositionally biased region" description="Low complexity" evidence="8">
    <location>
        <begin position="45"/>
        <end position="55"/>
    </location>
</feature>
<evidence type="ECO:0000313" key="9">
    <source>
        <dbReference type="EMBL" id="KAF4512428.1"/>
    </source>
</evidence>
<organism evidence="9 10">
    <name type="scientific">Ophiocordyceps sinensis</name>
    <dbReference type="NCBI Taxonomy" id="72228"/>
    <lineage>
        <taxon>Eukaryota</taxon>
        <taxon>Fungi</taxon>
        <taxon>Dikarya</taxon>
        <taxon>Ascomycota</taxon>
        <taxon>Pezizomycotina</taxon>
        <taxon>Sordariomycetes</taxon>
        <taxon>Hypocreomycetidae</taxon>
        <taxon>Hypocreales</taxon>
        <taxon>Ophiocordycipitaceae</taxon>
        <taxon>Ophiocordyceps</taxon>
    </lineage>
</organism>
<evidence type="ECO:0000256" key="2">
    <source>
        <dbReference type="ARBA" id="ARBA00022946"/>
    </source>
</evidence>
<comment type="similarity">
    <text evidence="6">Belongs to the mitochondrion-specific ribosomal protein mL54 family.</text>
</comment>
<dbReference type="EMBL" id="JAAVMX010000002">
    <property type="protein sequence ID" value="KAF4512428.1"/>
    <property type="molecule type" value="Genomic_DNA"/>
</dbReference>
<keyword evidence="2" id="KW-0809">Transit peptide</keyword>
<evidence type="ECO:0000256" key="8">
    <source>
        <dbReference type="SAM" id="MobiDB-lite"/>
    </source>
</evidence>
<reference evidence="9 10" key="1">
    <citation type="journal article" date="2020" name="Genome Biol. Evol.">
        <title>A new high-quality draft genome assembly of the Chinese cordyceps Ophiocordyceps sinensis.</title>
        <authorList>
            <person name="Shu R."/>
            <person name="Zhang J."/>
            <person name="Meng Q."/>
            <person name="Zhang H."/>
            <person name="Zhou G."/>
            <person name="Li M."/>
            <person name="Wu P."/>
            <person name="Zhao Y."/>
            <person name="Chen C."/>
            <person name="Qin Q."/>
        </authorList>
    </citation>
    <scope>NUCLEOTIDE SEQUENCE [LARGE SCALE GENOMIC DNA]</scope>
    <source>
        <strain evidence="9 10">IOZ07</strain>
    </source>
</reference>
<evidence type="ECO:0000256" key="1">
    <source>
        <dbReference type="ARBA" id="ARBA00004173"/>
    </source>
</evidence>
<keyword evidence="5" id="KW-0687">Ribonucleoprotein</keyword>
<keyword evidence="3" id="KW-0689">Ribosomal protein</keyword>
<evidence type="ECO:0000313" key="10">
    <source>
        <dbReference type="Proteomes" id="UP000557566"/>
    </source>
</evidence>
<proteinExistence type="inferred from homology"/>
<evidence type="ECO:0000256" key="7">
    <source>
        <dbReference type="ARBA" id="ARBA00035179"/>
    </source>
</evidence>
<protein>
    <recommendedName>
        <fullName evidence="7">Large ribosomal subunit protein mL54</fullName>
    </recommendedName>
</protein>
<accession>A0A8H4PY62</accession>
<dbReference type="InterPro" id="IPR013870">
    <property type="entry name" value="Ribosomal_mL54"/>
</dbReference>
<dbReference type="AlphaFoldDB" id="A0A8H4PY62"/>
<evidence type="ECO:0000256" key="6">
    <source>
        <dbReference type="ARBA" id="ARBA00033752"/>
    </source>
</evidence>
<dbReference type="GO" id="GO:0003735">
    <property type="term" value="F:structural constituent of ribosome"/>
    <property type="evidence" value="ECO:0007669"/>
    <property type="project" value="TreeGrafter"/>
</dbReference>
<dbReference type="GO" id="GO:0005762">
    <property type="term" value="C:mitochondrial large ribosomal subunit"/>
    <property type="evidence" value="ECO:0007669"/>
    <property type="project" value="TreeGrafter"/>
</dbReference>
<dbReference type="OrthoDB" id="10252718at2759"/>
<name>A0A8H4PY62_9HYPO</name>
<gene>
    <name evidence="9" type="ORF">G6O67_001569</name>
</gene>
<keyword evidence="4" id="KW-0496">Mitochondrion</keyword>
<dbReference type="Pfam" id="PF08561">
    <property type="entry name" value="Ribosomal_L37"/>
    <property type="match status" value="1"/>
</dbReference>
<feature type="region of interest" description="Disordered" evidence="8">
    <location>
        <begin position="28"/>
        <end position="58"/>
    </location>
</feature>
<evidence type="ECO:0000256" key="4">
    <source>
        <dbReference type="ARBA" id="ARBA00023128"/>
    </source>
</evidence>